<comment type="catalytic activity">
    <reaction evidence="4">
        <text>an aldehyde + NAD(+) + H2O = a carboxylate + NADH + 2 H(+)</text>
        <dbReference type="Rhea" id="RHEA:16185"/>
        <dbReference type="ChEBI" id="CHEBI:15377"/>
        <dbReference type="ChEBI" id="CHEBI:15378"/>
        <dbReference type="ChEBI" id="CHEBI:17478"/>
        <dbReference type="ChEBI" id="CHEBI:29067"/>
        <dbReference type="ChEBI" id="CHEBI:57540"/>
        <dbReference type="ChEBI" id="CHEBI:57945"/>
        <dbReference type="EC" id="1.2.1.3"/>
    </reaction>
</comment>
<dbReference type="OrthoDB" id="310895at2759"/>
<dbReference type="AlphaFoldDB" id="A0A9P8MQ73"/>
<comment type="caution">
    <text evidence="7">The sequence shown here is derived from an EMBL/GenBank/DDBJ whole genome shotgun (WGS) entry which is preliminary data.</text>
</comment>
<dbReference type="GeneID" id="68358328"/>
<dbReference type="EMBL" id="JAIZPD010000012">
    <property type="protein sequence ID" value="KAH0959417.1"/>
    <property type="molecule type" value="Genomic_DNA"/>
</dbReference>
<dbReference type="CDD" id="cd07106">
    <property type="entry name" value="ALDH_AldA-AAD23400"/>
    <property type="match status" value="1"/>
</dbReference>
<dbReference type="Pfam" id="PF00171">
    <property type="entry name" value="Aldedh"/>
    <property type="match status" value="1"/>
</dbReference>
<dbReference type="InterPro" id="IPR015590">
    <property type="entry name" value="Aldehyde_DH_dom"/>
</dbReference>
<keyword evidence="2" id="KW-0560">Oxidoreductase</keyword>
<dbReference type="RefSeq" id="XP_044716930.1">
    <property type="nucleotide sequence ID" value="XM_044867670.1"/>
</dbReference>
<gene>
    <name evidence="7" type="ORF">HRG_09199</name>
</gene>
<dbReference type="InterPro" id="IPR016163">
    <property type="entry name" value="Ald_DH_C"/>
</dbReference>
<dbReference type="PANTHER" id="PTHR11699">
    <property type="entry name" value="ALDEHYDE DEHYDROGENASE-RELATED"/>
    <property type="match status" value="1"/>
</dbReference>
<evidence type="ECO:0000256" key="5">
    <source>
        <dbReference type="SAM" id="MobiDB-lite"/>
    </source>
</evidence>
<evidence type="ECO:0000256" key="4">
    <source>
        <dbReference type="ARBA" id="ARBA00049194"/>
    </source>
</evidence>
<evidence type="ECO:0000256" key="2">
    <source>
        <dbReference type="ARBA" id="ARBA00023002"/>
    </source>
</evidence>
<feature type="domain" description="Aldehyde dehydrogenase" evidence="6">
    <location>
        <begin position="23"/>
        <end position="460"/>
    </location>
</feature>
<dbReference type="Gene3D" id="3.40.309.10">
    <property type="entry name" value="Aldehyde Dehydrogenase, Chain A, domain 2"/>
    <property type="match status" value="1"/>
</dbReference>
<reference evidence="7" key="1">
    <citation type="submission" date="2021-09" db="EMBL/GenBank/DDBJ databases">
        <title>A high-quality genome of the endoparasitic fungus Hirsutella rhossiliensis with a comparison of Hirsutella genomes reveals transposable elements contributing to genome size variation.</title>
        <authorList>
            <person name="Lin R."/>
            <person name="Jiao Y."/>
            <person name="Sun X."/>
            <person name="Ling J."/>
            <person name="Xie B."/>
            <person name="Cheng X."/>
        </authorList>
    </citation>
    <scope>NUCLEOTIDE SEQUENCE</scope>
    <source>
        <strain evidence="7">HR02</strain>
    </source>
</reference>
<dbReference type="InterPro" id="IPR016161">
    <property type="entry name" value="Ald_DH/histidinol_DH"/>
</dbReference>
<dbReference type="Proteomes" id="UP000824596">
    <property type="component" value="Unassembled WGS sequence"/>
</dbReference>
<keyword evidence="8" id="KW-1185">Reference proteome</keyword>
<organism evidence="7 8">
    <name type="scientific">Hirsutella rhossiliensis</name>
    <dbReference type="NCBI Taxonomy" id="111463"/>
    <lineage>
        <taxon>Eukaryota</taxon>
        <taxon>Fungi</taxon>
        <taxon>Dikarya</taxon>
        <taxon>Ascomycota</taxon>
        <taxon>Pezizomycotina</taxon>
        <taxon>Sordariomycetes</taxon>
        <taxon>Hypocreomycetidae</taxon>
        <taxon>Hypocreales</taxon>
        <taxon>Ophiocordycipitaceae</taxon>
        <taxon>Hirsutella</taxon>
    </lineage>
</organism>
<proteinExistence type="inferred from homology"/>
<evidence type="ECO:0000259" key="6">
    <source>
        <dbReference type="Pfam" id="PF00171"/>
    </source>
</evidence>
<dbReference type="SUPFAM" id="SSF53720">
    <property type="entry name" value="ALDH-like"/>
    <property type="match status" value="1"/>
</dbReference>
<dbReference type="EC" id="1.2.1.3" evidence="3"/>
<protein>
    <recommendedName>
        <fullName evidence="3">aldehyde dehydrogenase (NAD(+))</fullName>
        <ecNumber evidence="3">1.2.1.3</ecNumber>
    </recommendedName>
</protein>
<comment type="similarity">
    <text evidence="1">Belongs to the aldehyde dehydrogenase family.</text>
</comment>
<dbReference type="FunFam" id="3.40.605.10:FF:000007">
    <property type="entry name" value="NAD/NADP-dependent betaine aldehyde dehydrogenase"/>
    <property type="match status" value="1"/>
</dbReference>
<feature type="region of interest" description="Disordered" evidence="5">
    <location>
        <begin position="11"/>
        <end position="31"/>
    </location>
</feature>
<evidence type="ECO:0000256" key="3">
    <source>
        <dbReference type="ARBA" id="ARBA00024226"/>
    </source>
</evidence>
<dbReference type="InterPro" id="IPR016162">
    <property type="entry name" value="Ald_DH_N"/>
</dbReference>
<dbReference type="Gene3D" id="3.40.605.10">
    <property type="entry name" value="Aldehyde Dehydrogenase, Chain A, domain 1"/>
    <property type="match status" value="1"/>
</dbReference>
<evidence type="ECO:0000313" key="7">
    <source>
        <dbReference type="EMBL" id="KAH0959417.1"/>
    </source>
</evidence>
<evidence type="ECO:0000313" key="8">
    <source>
        <dbReference type="Proteomes" id="UP000824596"/>
    </source>
</evidence>
<dbReference type="InterPro" id="IPR044086">
    <property type="entry name" value="LUC3-like"/>
</dbReference>
<name>A0A9P8MQ73_9HYPO</name>
<evidence type="ECO:0000256" key="1">
    <source>
        <dbReference type="ARBA" id="ARBA00009986"/>
    </source>
</evidence>
<accession>A0A9P8MQ73</accession>
<dbReference type="GO" id="GO:0004029">
    <property type="term" value="F:aldehyde dehydrogenase (NAD+) activity"/>
    <property type="evidence" value="ECO:0007669"/>
    <property type="project" value="UniProtKB-EC"/>
</dbReference>
<sequence>MDWVNFHNTIGGKPRGAKTGRHGTNPLNQQPLWDVPVATEGDVDDCVAAARKAFPAWSRRPYEERTELLDRFADLYLSHAAEFSRLLADECGRTVENAAIEVCWAAQWLRYPSKYRIPQDRIEDESKVVSITREPLGVVAAICPWNSIGKISPALATGNCVILKPSPFTPYTSLKLVELAQQVFPPSVLQALSGDNDLGPLLVRHPGVDKISFTGSSATGKQILKAGADQMKRITLETAGNNAAVILPDVDVEIVCPRIAGALWFNAGQVCIAPRRLYIHEERFDEFVEKLAGATADLSRDMAARIGPVQNRVQVEKLVESLHGAADMGAHDFVLGGPGALRSTEEDFFLRPTICKNPPPDSPLLRQENFGPIVCCVPFSTTEEAVRLANDTEGGLAASVWSGDVEAARQIASQLEAGSVFINGPPRPDPCVPFGGHKQSGLGVEYGLEGLLSYCQVKAVYMFK</sequence>